<dbReference type="OrthoDB" id="9809780at2"/>
<dbReference type="Proteomes" id="UP000651837">
    <property type="component" value="Unassembled WGS sequence"/>
</dbReference>
<name>A0A316E3M2_9FLAO</name>
<accession>A0A316E3M2</accession>
<comment type="caution">
    <text evidence="2">The sequence shown here is derived from an EMBL/GenBank/DDBJ whole genome shotgun (WGS) entry which is preliminary data.</text>
</comment>
<evidence type="ECO:0000313" key="1">
    <source>
        <dbReference type="EMBL" id="MBD1263213.1"/>
    </source>
</evidence>
<dbReference type="AlphaFoldDB" id="A0A316E3M2"/>
<evidence type="ECO:0000313" key="4">
    <source>
        <dbReference type="Proteomes" id="UP000651837"/>
    </source>
</evidence>
<dbReference type="RefSeq" id="WP_109655172.1">
    <property type="nucleotide sequence ID" value="NZ_JACWLN010000022.1"/>
</dbReference>
<organism evidence="2 3">
    <name type="scientific">Maribacter polysiphoniae</name>
    <dbReference type="NCBI Taxonomy" id="429344"/>
    <lineage>
        <taxon>Bacteria</taxon>
        <taxon>Pseudomonadati</taxon>
        <taxon>Bacteroidota</taxon>
        <taxon>Flavobacteriia</taxon>
        <taxon>Flavobacteriales</taxon>
        <taxon>Flavobacteriaceae</taxon>
        <taxon>Maribacter</taxon>
    </lineage>
</organism>
<reference evidence="1 4" key="2">
    <citation type="submission" date="2020-07" db="EMBL/GenBank/DDBJ databases">
        <title>The draft genome sequence of Maribacter polysiphoniae KCTC 22021.</title>
        <authorList>
            <person name="Mu L."/>
        </authorList>
    </citation>
    <scope>NUCLEOTIDE SEQUENCE [LARGE SCALE GENOMIC DNA]</scope>
    <source>
        <strain evidence="1 4">KCTC 22021</strain>
    </source>
</reference>
<dbReference type="Proteomes" id="UP000245667">
    <property type="component" value="Unassembled WGS sequence"/>
</dbReference>
<protein>
    <submittedName>
        <fullName evidence="2">Uncharacterized protein</fullName>
    </submittedName>
</protein>
<gene>
    <name evidence="1" type="ORF">HZY62_21685</name>
    <name evidence="2" type="ORF">LX92_04437</name>
</gene>
<reference evidence="2 3" key="1">
    <citation type="submission" date="2018-05" db="EMBL/GenBank/DDBJ databases">
        <title>Genomic Encyclopedia of Archaeal and Bacterial Type Strains, Phase II (KMG-II): from individual species to whole genera.</title>
        <authorList>
            <person name="Goeker M."/>
        </authorList>
    </citation>
    <scope>NUCLEOTIDE SEQUENCE [LARGE SCALE GENOMIC DNA]</scope>
    <source>
        <strain evidence="2 3">DSM 23514</strain>
    </source>
</reference>
<dbReference type="EMBL" id="JACWLN010000022">
    <property type="protein sequence ID" value="MBD1263213.1"/>
    <property type="molecule type" value="Genomic_DNA"/>
</dbReference>
<evidence type="ECO:0000313" key="2">
    <source>
        <dbReference type="EMBL" id="PWK17490.1"/>
    </source>
</evidence>
<sequence length="130" mass="14842">MKNIIFIILLFHGILLLGQNRFPENENPSNITTGVYYQKGPGSTNTLLIWLYPYVTKLTVFGESVRNFELIATSHPLGELKLRQWNPYNNAWTSWRQILVANENFGIETGNTTGNKLAVKGKFRAEEIKV</sequence>
<proteinExistence type="predicted"/>
<dbReference type="EMBL" id="QGGQ01000022">
    <property type="protein sequence ID" value="PWK17490.1"/>
    <property type="molecule type" value="Genomic_DNA"/>
</dbReference>
<evidence type="ECO:0000313" key="3">
    <source>
        <dbReference type="Proteomes" id="UP000245667"/>
    </source>
</evidence>
<keyword evidence="4" id="KW-1185">Reference proteome</keyword>